<dbReference type="EMBL" id="WNKV01000022">
    <property type="protein sequence ID" value="MTW18942.1"/>
    <property type="molecule type" value="Genomic_DNA"/>
</dbReference>
<dbReference type="RefSeq" id="WP_170300955.1">
    <property type="nucleotide sequence ID" value="NZ_WNKV01000022.1"/>
</dbReference>
<organism evidence="1 2">
    <name type="scientific">Rhodoplanes serenus</name>
    <dbReference type="NCBI Taxonomy" id="200615"/>
    <lineage>
        <taxon>Bacteria</taxon>
        <taxon>Pseudomonadati</taxon>
        <taxon>Pseudomonadota</taxon>
        <taxon>Alphaproteobacteria</taxon>
        <taxon>Hyphomicrobiales</taxon>
        <taxon>Nitrobacteraceae</taxon>
        <taxon>Rhodoplanes</taxon>
    </lineage>
</organism>
<gene>
    <name evidence="1" type="ORF">GJ689_22345</name>
</gene>
<dbReference type="PIRSF" id="PIRSF033328">
    <property type="entry name" value="Phest_Mll4975"/>
    <property type="match status" value="1"/>
</dbReference>
<dbReference type="Pfam" id="PF06299">
    <property type="entry name" value="DUF1045"/>
    <property type="match status" value="1"/>
</dbReference>
<evidence type="ECO:0000313" key="1">
    <source>
        <dbReference type="EMBL" id="MTW18942.1"/>
    </source>
</evidence>
<dbReference type="NCBIfam" id="TIGR03223">
    <property type="entry name" value="Phn_opern_protn"/>
    <property type="match status" value="1"/>
</dbReference>
<proteinExistence type="predicted"/>
<accession>A0A9X4XPH6</accession>
<dbReference type="Proteomes" id="UP000438991">
    <property type="component" value="Unassembled WGS sequence"/>
</dbReference>
<sequence>MSDAPRYAVYFVPPIDSALYRLGSALVGYDAYTGAELPPPADADLPDDWPAVTAEPRRYGFHATLKAPFRLAAGSDETALRDAVLALAGEARPLPVIRPVVRSLDGFVAVVPAAPDAALAGLAADCVTRLDGFRAPLSAEDRARRAGALATARQRENLERWGYPWVLDDFRFHMTLTGRIADEHRRATVAGRMAALVARHHGDGPLAIDRLVLLRQAHPDARFRVIATAPLRATAPATAQPATP</sequence>
<comment type="caution">
    <text evidence="1">The sequence shown here is derived from an EMBL/GenBank/DDBJ whole genome shotgun (WGS) entry which is preliminary data.</text>
</comment>
<dbReference type="AlphaFoldDB" id="A0A9X4XPH6"/>
<reference evidence="1 2" key="1">
    <citation type="submission" date="2019-11" db="EMBL/GenBank/DDBJ databases">
        <title>Whole-genome sequence of Rhodoplanes serenus DSM 18633, type strain.</title>
        <authorList>
            <person name="Kyndt J.A."/>
            <person name="Meyer T.E."/>
        </authorList>
    </citation>
    <scope>NUCLEOTIDE SEQUENCE [LARGE SCALE GENOMIC DNA]</scope>
    <source>
        <strain evidence="1 2">DSM 18633</strain>
    </source>
</reference>
<name>A0A9X4XPH6_9BRAD</name>
<protein>
    <submittedName>
        <fullName evidence="1">DUF1045 domain-containing protein</fullName>
    </submittedName>
</protein>
<evidence type="ECO:0000313" key="2">
    <source>
        <dbReference type="Proteomes" id="UP000438991"/>
    </source>
</evidence>
<dbReference type="InterPro" id="IPR009389">
    <property type="entry name" value="DUF1045"/>
</dbReference>